<evidence type="ECO:0000256" key="5">
    <source>
        <dbReference type="ARBA" id="ARBA00023110"/>
    </source>
</evidence>
<evidence type="ECO:0000256" key="1">
    <source>
        <dbReference type="ARBA" id="ARBA00000971"/>
    </source>
</evidence>
<evidence type="ECO:0000259" key="10">
    <source>
        <dbReference type="PROSITE" id="PS50059"/>
    </source>
</evidence>
<keyword evidence="7 9" id="KW-0413">Isomerase</keyword>
<comment type="caution">
    <text evidence="11">The sequence shown here is derived from an EMBL/GenBank/DDBJ whole genome shotgun (WGS) entry which is preliminary data.</text>
</comment>
<keyword evidence="12" id="KW-1185">Reference proteome</keyword>
<dbReference type="OrthoDB" id="9808891at2"/>
<dbReference type="GO" id="GO:0042026">
    <property type="term" value="P:protein refolding"/>
    <property type="evidence" value="ECO:0007669"/>
    <property type="project" value="UniProtKB-ARBA"/>
</dbReference>
<comment type="function">
    <text evidence="8">Also involved in hydrogenase metallocenter assembly, probably by participating in the nickel insertion step. This function in hydrogenase biosynthesis requires chaperone activity and the presence of the metal-binding domain, but not PPIase activity.</text>
</comment>
<gene>
    <name evidence="11" type="ORF">EDC63_10956</name>
</gene>
<dbReference type="PANTHER" id="PTHR47861">
    <property type="entry name" value="FKBP-TYPE PEPTIDYL-PROLYL CIS-TRANS ISOMERASE SLYD"/>
    <property type="match status" value="1"/>
</dbReference>
<comment type="catalytic activity">
    <reaction evidence="1 9">
        <text>[protein]-peptidylproline (omega=180) = [protein]-peptidylproline (omega=0)</text>
        <dbReference type="Rhea" id="RHEA:16237"/>
        <dbReference type="Rhea" id="RHEA-COMP:10747"/>
        <dbReference type="Rhea" id="RHEA-COMP:10748"/>
        <dbReference type="ChEBI" id="CHEBI:83833"/>
        <dbReference type="ChEBI" id="CHEBI:83834"/>
        <dbReference type="EC" id="5.2.1.8"/>
    </reaction>
</comment>
<keyword evidence="4" id="KW-0963">Cytoplasm</keyword>
<evidence type="ECO:0000256" key="6">
    <source>
        <dbReference type="ARBA" id="ARBA00023186"/>
    </source>
</evidence>
<reference evidence="11 12" key="1">
    <citation type="submission" date="2019-03" db="EMBL/GenBank/DDBJ databases">
        <title>Genomic Encyclopedia of Type Strains, Phase IV (KMG-IV): sequencing the most valuable type-strain genomes for metagenomic binning, comparative biology and taxonomic classification.</title>
        <authorList>
            <person name="Goeker M."/>
        </authorList>
    </citation>
    <scope>NUCLEOTIDE SEQUENCE [LARGE SCALE GENOMIC DNA]</scope>
    <source>
        <strain evidence="11 12">DSM 100309</strain>
    </source>
</reference>
<dbReference type="Gene3D" id="3.10.50.40">
    <property type="match status" value="1"/>
</dbReference>
<dbReference type="EMBL" id="SMCO01000009">
    <property type="protein sequence ID" value="TCV85385.1"/>
    <property type="molecule type" value="Genomic_DNA"/>
</dbReference>
<sequence length="163" mass="17858">MSEAKISANKVVYLTYSILNGEGMVFEQYDLPIGYVHGANSGLFEKIEDALEGHVVGDRVEVLLPPADGFGAHKPELTYTDDIDNVPPEFRRIGAEVQMENENGEAMQFRVTHIENGKLTVDANHPLAGQTATFVVNVVDIRDATREEITNGRPVEAGAPQIH</sequence>
<evidence type="ECO:0000256" key="2">
    <source>
        <dbReference type="ARBA" id="ARBA00004496"/>
    </source>
</evidence>
<name>A0A4R3XZZ7_9PROT</name>
<proteinExistence type="inferred from homology"/>
<keyword evidence="5 9" id="KW-0697">Rotamase</keyword>
<evidence type="ECO:0000256" key="8">
    <source>
        <dbReference type="ARBA" id="ARBA00037071"/>
    </source>
</evidence>
<evidence type="ECO:0000256" key="4">
    <source>
        <dbReference type="ARBA" id="ARBA00022490"/>
    </source>
</evidence>
<dbReference type="EC" id="5.2.1.8" evidence="9"/>
<dbReference type="PROSITE" id="PS50059">
    <property type="entry name" value="FKBP_PPIASE"/>
    <property type="match status" value="1"/>
</dbReference>
<evidence type="ECO:0000256" key="7">
    <source>
        <dbReference type="ARBA" id="ARBA00023235"/>
    </source>
</evidence>
<dbReference type="PANTHER" id="PTHR47861:SF3">
    <property type="entry name" value="FKBP-TYPE PEPTIDYL-PROLYL CIS-TRANS ISOMERASE SLYD"/>
    <property type="match status" value="1"/>
</dbReference>
<dbReference type="GO" id="GO:0005737">
    <property type="term" value="C:cytoplasm"/>
    <property type="evidence" value="ECO:0007669"/>
    <property type="project" value="UniProtKB-SubCell"/>
</dbReference>
<dbReference type="InterPro" id="IPR001179">
    <property type="entry name" value="PPIase_FKBP_dom"/>
</dbReference>
<protein>
    <recommendedName>
        <fullName evidence="9">peptidylprolyl isomerase</fullName>
        <ecNumber evidence="9">5.2.1.8</ecNumber>
    </recommendedName>
</protein>
<dbReference type="SUPFAM" id="SSF54534">
    <property type="entry name" value="FKBP-like"/>
    <property type="match status" value="1"/>
</dbReference>
<comment type="subcellular location">
    <subcellularLocation>
        <location evidence="2">Cytoplasm</location>
    </subcellularLocation>
</comment>
<dbReference type="RefSeq" id="WP_124946750.1">
    <property type="nucleotide sequence ID" value="NZ_BHVT01000039.1"/>
</dbReference>
<keyword evidence="6" id="KW-0143">Chaperone</keyword>
<comment type="similarity">
    <text evidence="3">Belongs to the FKBP-type PPIase family.</text>
</comment>
<dbReference type="Proteomes" id="UP000295367">
    <property type="component" value="Unassembled WGS sequence"/>
</dbReference>
<evidence type="ECO:0000256" key="3">
    <source>
        <dbReference type="ARBA" id="ARBA00006577"/>
    </source>
</evidence>
<evidence type="ECO:0000313" key="11">
    <source>
        <dbReference type="EMBL" id="TCV85385.1"/>
    </source>
</evidence>
<organism evidence="11 12">
    <name type="scientific">Sulfurirhabdus autotrophica</name>
    <dbReference type="NCBI Taxonomy" id="1706046"/>
    <lineage>
        <taxon>Bacteria</taxon>
        <taxon>Pseudomonadati</taxon>
        <taxon>Pseudomonadota</taxon>
        <taxon>Betaproteobacteria</taxon>
        <taxon>Nitrosomonadales</taxon>
        <taxon>Sulfuricellaceae</taxon>
        <taxon>Sulfurirhabdus</taxon>
    </lineage>
</organism>
<dbReference type="AlphaFoldDB" id="A0A4R3XZZ7"/>
<evidence type="ECO:0000313" key="12">
    <source>
        <dbReference type="Proteomes" id="UP000295367"/>
    </source>
</evidence>
<accession>A0A4R3XZZ7</accession>
<feature type="domain" description="PPIase FKBP-type" evidence="10">
    <location>
        <begin position="9"/>
        <end position="88"/>
    </location>
</feature>
<dbReference type="GO" id="GO:0003755">
    <property type="term" value="F:peptidyl-prolyl cis-trans isomerase activity"/>
    <property type="evidence" value="ECO:0007669"/>
    <property type="project" value="UniProtKB-KW"/>
</dbReference>
<dbReference type="InterPro" id="IPR046357">
    <property type="entry name" value="PPIase_dom_sf"/>
</dbReference>
<evidence type="ECO:0000256" key="9">
    <source>
        <dbReference type="PROSITE-ProRule" id="PRU00277"/>
    </source>
</evidence>